<evidence type="ECO:0000256" key="7">
    <source>
        <dbReference type="ARBA" id="ARBA00022840"/>
    </source>
</evidence>
<sequence length="315" mass="32953">MTPVAVLASRVRYEEKRVFAALERRGVPYEHVDTRRFSAELGAPGGDGPPYAAALNRDVSYSRGLYASLLLEARGVPTVNRSCVISVCGDKVRTSLALARAGVPVPRTAVALTPEEGAEAAERLGFPVVVKPLTGSWGRLVAAVRDRAGAETVLEHRAALPSPQQHIVYLQELVDKPGRDVRVIVAGDEVVGAAYRYGDGWRTNAALGARSEPCPLTPELTGPAREAARAVGGGVLGVDLVEGPDGPLVLEVNHAVEFRGLQDAHGGAVDVADAIVSHVLKVAAQTEAGASHETGSHETGASHEGRLPGGRGETE</sequence>
<dbReference type="InterPro" id="IPR013815">
    <property type="entry name" value="ATP_grasp_subdomain_1"/>
</dbReference>
<feature type="region of interest" description="Disordered" evidence="11">
    <location>
        <begin position="286"/>
        <end position="315"/>
    </location>
</feature>
<protein>
    <submittedName>
        <fullName evidence="13">Lysine biosynthesis protein LysX</fullName>
    </submittedName>
</protein>
<gene>
    <name evidence="13" type="primary">lysX</name>
    <name evidence="13" type="ORF">ACFQZM_39460</name>
</gene>
<evidence type="ECO:0000256" key="1">
    <source>
        <dbReference type="ARBA" id="ARBA00001946"/>
    </source>
</evidence>
<keyword evidence="6 10" id="KW-0547">Nucleotide-binding</keyword>
<dbReference type="InterPro" id="IPR054562">
    <property type="entry name" value="LysX/ArgX_preATP_grasp"/>
</dbReference>
<comment type="cofactor">
    <cofactor evidence="1">
        <name>Mg(2+)</name>
        <dbReference type="ChEBI" id="CHEBI:18420"/>
    </cofactor>
</comment>
<dbReference type="PANTHER" id="PTHR21621:SF2">
    <property type="entry name" value="COENZYME GAMMA-F420-2:ALPHA-L-GLUTAMATE LIGASE"/>
    <property type="match status" value="1"/>
</dbReference>
<evidence type="ECO:0000256" key="6">
    <source>
        <dbReference type="ARBA" id="ARBA00022741"/>
    </source>
</evidence>
<dbReference type="PROSITE" id="PS50975">
    <property type="entry name" value="ATP_GRASP"/>
    <property type="match status" value="1"/>
</dbReference>
<accession>A0ABW2XW40</accession>
<comment type="pathway">
    <text evidence="9">Amino-acid biosynthesis.</text>
</comment>
<dbReference type="EMBL" id="JBHTGP010000018">
    <property type="protein sequence ID" value="MFD0690621.1"/>
    <property type="molecule type" value="Genomic_DNA"/>
</dbReference>
<evidence type="ECO:0000256" key="4">
    <source>
        <dbReference type="ARBA" id="ARBA00022605"/>
    </source>
</evidence>
<keyword evidence="7 10" id="KW-0067">ATP-binding</keyword>
<evidence type="ECO:0000256" key="2">
    <source>
        <dbReference type="ARBA" id="ARBA00006239"/>
    </source>
</evidence>
<dbReference type="Gene3D" id="3.40.50.20">
    <property type="match status" value="1"/>
</dbReference>
<organism evidence="13 14">
    <name type="scientific">Actinomadura fibrosa</name>
    <dbReference type="NCBI Taxonomy" id="111802"/>
    <lineage>
        <taxon>Bacteria</taxon>
        <taxon>Bacillati</taxon>
        <taxon>Actinomycetota</taxon>
        <taxon>Actinomycetes</taxon>
        <taxon>Streptosporangiales</taxon>
        <taxon>Thermomonosporaceae</taxon>
        <taxon>Actinomadura</taxon>
    </lineage>
</organism>
<feature type="compositionally biased region" description="Basic and acidic residues" evidence="11">
    <location>
        <begin position="294"/>
        <end position="315"/>
    </location>
</feature>
<evidence type="ECO:0000256" key="11">
    <source>
        <dbReference type="SAM" id="MobiDB-lite"/>
    </source>
</evidence>
<evidence type="ECO:0000313" key="13">
    <source>
        <dbReference type="EMBL" id="MFD0690621.1"/>
    </source>
</evidence>
<evidence type="ECO:0000259" key="12">
    <source>
        <dbReference type="PROSITE" id="PS50975"/>
    </source>
</evidence>
<dbReference type="RefSeq" id="WP_242619572.1">
    <property type="nucleotide sequence ID" value="NZ_CAACUY010000161.1"/>
</dbReference>
<name>A0ABW2XW40_9ACTN</name>
<dbReference type="NCBIfam" id="TIGR00768">
    <property type="entry name" value="rimK_fam"/>
    <property type="match status" value="1"/>
</dbReference>
<dbReference type="PANTHER" id="PTHR21621">
    <property type="entry name" value="RIBOSOMAL PROTEIN S6 MODIFICATION PROTEIN"/>
    <property type="match status" value="1"/>
</dbReference>
<keyword evidence="4" id="KW-0028">Amino-acid biosynthesis</keyword>
<keyword evidence="3" id="KW-0436">Ligase</keyword>
<dbReference type="Proteomes" id="UP001597063">
    <property type="component" value="Unassembled WGS sequence"/>
</dbReference>
<dbReference type="InterPro" id="IPR004666">
    <property type="entry name" value="Rp_bS6_RimK/Lys_biosynth_LsyX"/>
</dbReference>
<dbReference type="Gene3D" id="3.30.470.20">
    <property type="entry name" value="ATP-grasp fold, B domain"/>
    <property type="match status" value="1"/>
</dbReference>
<dbReference type="SUPFAM" id="SSF56059">
    <property type="entry name" value="Glutathione synthetase ATP-binding domain-like"/>
    <property type="match status" value="1"/>
</dbReference>
<evidence type="ECO:0000256" key="10">
    <source>
        <dbReference type="PROSITE-ProRule" id="PRU00409"/>
    </source>
</evidence>
<dbReference type="Pfam" id="PF22626">
    <property type="entry name" value="LysX_preATP_grasp"/>
    <property type="match status" value="1"/>
</dbReference>
<dbReference type="InterPro" id="IPR011870">
    <property type="entry name" value="LysX_arch"/>
</dbReference>
<feature type="domain" description="ATP-grasp" evidence="12">
    <location>
        <begin position="95"/>
        <end position="280"/>
    </location>
</feature>
<dbReference type="NCBIfam" id="TIGR02144">
    <property type="entry name" value="LysX_arch"/>
    <property type="match status" value="1"/>
</dbReference>
<dbReference type="Gene3D" id="3.30.1490.20">
    <property type="entry name" value="ATP-grasp fold, A domain"/>
    <property type="match status" value="1"/>
</dbReference>
<reference evidence="14" key="1">
    <citation type="journal article" date="2019" name="Int. J. Syst. Evol. Microbiol.">
        <title>The Global Catalogue of Microorganisms (GCM) 10K type strain sequencing project: providing services to taxonomists for standard genome sequencing and annotation.</title>
        <authorList>
            <consortium name="The Broad Institute Genomics Platform"/>
            <consortium name="The Broad Institute Genome Sequencing Center for Infectious Disease"/>
            <person name="Wu L."/>
            <person name="Ma J."/>
        </authorList>
    </citation>
    <scope>NUCLEOTIDE SEQUENCE [LARGE SCALE GENOMIC DNA]</scope>
    <source>
        <strain evidence="14">JCM 9371</strain>
    </source>
</reference>
<dbReference type="InterPro" id="IPR011761">
    <property type="entry name" value="ATP-grasp"/>
</dbReference>
<dbReference type="Pfam" id="PF08443">
    <property type="entry name" value="RimK"/>
    <property type="match status" value="1"/>
</dbReference>
<evidence type="ECO:0000256" key="9">
    <source>
        <dbReference type="ARBA" id="ARBA00029440"/>
    </source>
</evidence>
<proteinExistence type="inferred from homology"/>
<keyword evidence="8" id="KW-0460">Magnesium</keyword>
<comment type="similarity">
    <text evidence="2">Belongs to the RimK family. LysX subfamily.</text>
</comment>
<evidence type="ECO:0000313" key="14">
    <source>
        <dbReference type="Proteomes" id="UP001597063"/>
    </source>
</evidence>
<keyword evidence="14" id="KW-1185">Reference proteome</keyword>
<evidence type="ECO:0000256" key="5">
    <source>
        <dbReference type="ARBA" id="ARBA00022723"/>
    </source>
</evidence>
<evidence type="ECO:0000256" key="3">
    <source>
        <dbReference type="ARBA" id="ARBA00022598"/>
    </source>
</evidence>
<dbReference type="InterPro" id="IPR016185">
    <property type="entry name" value="PreATP-grasp_dom_sf"/>
</dbReference>
<dbReference type="SUPFAM" id="SSF52440">
    <property type="entry name" value="PreATP-grasp domain"/>
    <property type="match status" value="1"/>
</dbReference>
<evidence type="ECO:0000256" key="8">
    <source>
        <dbReference type="ARBA" id="ARBA00022842"/>
    </source>
</evidence>
<keyword evidence="5" id="KW-0479">Metal-binding</keyword>
<dbReference type="InterPro" id="IPR013651">
    <property type="entry name" value="ATP-grasp_RimK-type"/>
</dbReference>
<comment type="caution">
    <text evidence="13">The sequence shown here is derived from an EMBL/GenBank/DDBJ whole genome shotgun (WGS) entry which is preliminary data.</text>
</comment>